<name>F2UF26_SALR5</name>
<dbReference type="EMBL" id="GL832971">
    <property type="protein sequence ID" value="EGD75226.1"/>
    <property type="molecule type" value="Genomic_DNA"/>
</dbReference>
<proteinExistence type="predicted"/>
<evidence type="ECO:0000256" key="3">
    <source>
        <dbReference type="SAM" id="SignalP"/>
    </source>
</evidence>
<accession>F2UF26</accession>
<feature type="signal peptide" evidence="3">
    <location>
        <begin position="1"/>
        <end position="26"/>
    </location>
</feature>
<dbReference type="OrthoDB" id="45365at2759"/>
<feature type="region of interest" description="Disordered" evidence="2">
    <location>
        <begin position="393"/>
        <end position="422"/>
    </location>
</feature>
<feature type="domain" description="SMB" evidence="4">
    <location>
        <begin position="176"/>
        <end position="222"/>
    </location>
</feature>
<gene>
    <name evidence="5" type="ORF">PTSG_06880</name>
</gene>
<dbReference type="Pfam" id="PF01344">
    <property type="entry name" value="Kelch_1"/>
    <property type="match status" value="3"/>
</dbReference>
<dbReference type="SMART" id="SM00201">
    <property type="entry name" value="SO"/>
    <property type="match status" value="4"/>
</dbReference>
<evidence type="ECO:0000259" key="4">
    <source>
        <dbReference type="PROSITE" id="PS50958"/>
    </source>
</evidence>
<dbReference type="Pfam" id="PF01033">
    <property type="entry name" value="Somatomedin_B"/>
    <property type="match status" value="1"/>
</dbReference>
<reference evidence="5" key="1">
    <citation type="submission" date="2009-08" db="EMBL/GenBank/DDBJ databases">
        <title>Annotation of Salpingoeca rosetta.</title>
        <authorList>
            <consortium name="The Broad Institute Genome Sequencing Platform"/>
            <person name="Russ C."/>
            <person name="Cuomo C."/>
            <person name="Burger G."/>
            <person name="Gray M.W."/>
            <person name="Holland P.W.H."/>
            <person name="King N."/>
            <person name="Lang F.B.F."/>
            <person name="Roger A.J."/>
            <person name="Ruiz-Trillo I."/>
            <person name="Young S.K."/>
            <person name="Zeng Q."/>
            <person name="Gargeya S."/>
            <person name="Alvarado L."/>
            <person name="Berlin A."/>
            <person name="Chapman S.B."/>
            <person name="Chen Z."/>
            <person name="Freedman E."/>
            <person name="Gellesch M."/>
            <person name="Goldberg J."/>
            <person name="Griggs A."/>
            <person name="Gujja S."/>
            <person name="Heilman E."/>
            <person name="Heiman D."/>
            <person name="Howarth C."/>
            <person name="Mehta T."/>
            <person name="Neiman D."/>
            <person name="Pearson M."/>
            <person name="Roberts A."/>
            <person name="Saif S."/>
            <person name="Shea T."/>
            <person name="Shenoy N."/>
            <person name="Sisk P."/>
            <person name="Stolte C."/>
            <person name="Sykes S."/>
            <person name="White J."/>
            <person name="Yandava C."/>
            <person name="Haas B."/>
            <person name="Nusbaum C."/>
            <person name="Birren B."/>
        </authorList>
    </citation>
    <scope>NUCLEOTIDE SEQUENCE [LARGE SCALE GENOMIC DNA]</scope>
    <source>
        <strain evidence="5">ATCC 50818</strain>
    </source>
</reference>
<organism evidence="6">
    <name type="scientific">Salpingoeca rosetta (strain ATCC 50818 / BSB-021)</name>
    <dbReference type="NCBI Taxonomy" id="946362"/>
    <lineage>
        <taxon>Eukaryota</taxon>
        <taxon>Choanoflagellata</taxon>
        <taxon>Craspedida</taxon>
        <taxon>Salpingoecidae</taxon>
        <taxon>Salpingoeca</taxon>
    </lineage>
</organism>
<feature type="domain" description="SMB" evidence="4">
    <location>
        <begin position="340"/>
        <end position="389"/>
    </location>
</feature>
<dbReference type="RefSeq" id="XP_004992279.1">
    <property type="nucleotide sequence ID" value="XM_004992222.1"/>
</dbReference>
<evidence type="ECO:0000313" key="5">
    <source>
        <dbReference type="EMBL" id="EGD75226.1"/>
    </source>
</evidence>
<dbReference type="InterPro" id="IPR006652">
    <property type="entry name" value="Kelch_1"/>
</dbReference>
<evidence type="ECO:0000256" key="2">
    <source>
        <dbReference type="SAM" id="MobiDB-lite"/>
    </source>
</evidence>
<dbReference type="KEGG" id="sre:PTSG_06880"/>
<dbReference type="InterPro" id="IPR036024">
    <property type="entry name" value="Somatomedin_B-like_dom_sf"/>
</dbReference>
<feature type="domain" description="SMB" evidence="4">
    <location>
        <begin position="430"/>
        <end position="473"/>
    </location>
</feature>
<keyword evidence="1" id="KW-1015">Disulfide bond</keyword>
<keyword evidence="3" id="KW-0732">Signal</keyword>
<sequence>MRIPQSTQLRLLMLTMLAVQGAVVSAQSCTSHNQCGAGSFCRGIDSPDSCPLSSECEPLPAEGDQCHVYSLACRSDTCASAALTCVPGISRCLEVGAICNTDGDCGAGNYCSKCFSTASGQGFCLRLPVAGEICNRNCAADTCAPGFVCGGDYLCHEEGTEFTTTAFTTTTTTTPQASSVPSYYCANRPCSYDASMQCQCDDACVDYGDCCPDREKECTDAGTTANPVTTAADTTTDPDGVPAYYCANRPCTYDASFPCQCDDACPGYGDCCPDHDAKCGDVPVSTTMPTTTTTTTTTDAGPDTTTTTTDNGSDTTTTTTTTTTTEGDTTTTADTGESTTTGAVPDYYCANRPCSYDASMQCQCDDACVDYGDCCPDREDACGGGGGVTTTTPDAPTTTTDAGVDTTTTTTTTTTTAAPDTTSTTDGGVPAYYCANRPCGYDASMQCQCDDACTGYGDCCPDYTEVCAGGGSTAPPFTTPDGTLPPGTACGYSQVPYGVTCVQYVWESSPTAALPTPPLSLAEISSVVIGHYMIVFGDGDLGTLDNRKTLAFNFQTSTWDAATARAERPYWGDHTAIEVYNGELYAFAGLCCQTFCTGCGATSKVQIYDPVDDAWRLGTPIPWNVDGAMSSSIIDGKIYVCGGLWQDWPSPNCGIYNPATDSWAPMPDMPKPMHHTGAGTDGSKFYIFGGRLGGNGLSQGQDDVQIYDPATNTWTWDKTSAIKSLPTGRTGMGKAAFLHGEFYLMGGEYFPDQDPKVLPTGVYNLVEIYNPTTNTWRQGPPMPTGLHGLHPVIYDNQIYIAGGGDHIGRGTSKAFQRYKPF</sequence>
<dbReference type="Proteomes" id="UP000007799">
    <property type="component" value="Unassembled WGS sequence"/>
</dbReference>
<dbReference type="SUPFAM" id="SSF117281">
    <property type="entry name" value="Kelch motif"/>
    <property type="match status" value="1"/>
</dbReference>
<keyword evidence="6" id="KW-1185">Reference proteome</keyword>
<dbReference type="Gene3D" id="2.120.10.80">
    <property type="entry name" value="Kelch-type beta propeller"/>
    <property type="match status" value="2"/>
</dbReference>
<dbReference type="PROSITE" id="PS50958">
    <property type="entry name" value="SMB_2"/>
    <property type="match status" value="4"/>
</dbReference>
<dbReference type="SUPFAM" id="SSF90188">
    <property type="entry name" value="Somatomedin B domain"/>
    <property type="match status" value="3"/>
</dbReference>
<dbReference type="AlphaFoldDB" id="F2UF26"/>
<feature type="region of interest" description="Disordered" evidence="2">
    <location>
        <begin position="290"/>
        <end position="337"/>
    </location>
</feature>
<feature type="domain" description="SMB" evidence="4">
    <location>
        <begin position="242"/>
        <end position="283"/>
    </location>
</feature>
<dbReference type="InParanoid" id="F2UF26"/>
<evidence type="ECO:0000313" key="6">
    <source>
        <dbReference type="Proteomes" id="UP000007799"/>
    </source>
</evidence>
<dbReference type="SMART" id="SM00612">
    <property type="entry name" value="Kelch"/>
    <property type="match status" value="3"/>
</dbReference>
<dbReference type="PANTHER" id="PTHR45632:SF14">
    <property type="entry name" value="KELCH-LIKE PROTEIN 33"/>
    <property type="match status" value="1"/>
</dbReference>
<dbReference type="PROSITE" id="PS00524">
    <property type="entry name" value="SMB_1"/>
    <property type="match status" value="1"/>
</dbReference>
<dbReference type="eggNOG" id="KOG4441">
    <property type="taxonomic scope" value="Eukaryota"/>
</dbReference>
<dbReference type="InterPro" id="IPR001212">
    <property type="entry name" value="Somatomedin_B_dom"/>
</dbReference>
<evidence type="ECO:0000256" key="1">
    <source>
        <dbReference type="ARBA" id="ARBA00023157"/>
    </source>
</evidence>
<dbReference type="Gene3D" id="4.10.410.20">
    <property type="match status" value="2"/>
</dbReference>
<dbReference type="GeneID" id="16072838"/>
<dbReference type="PANTHER" id="PTHR45632">
    <property type="entry name" value="LD33804P"/>
    <property type="match status" value="1"/>
</dbReference>
<protein>
    <recommendedName>
        <fullName evidence="4">SMB domain-containing protein</fullName>
    </recommendedName>
</protein>
<feature type="chain" id="PRO_5003291027" description="SMB domain-containing protein" evidence="3">
    <location>
        <begin position="27"/>
        <end position="821"/>
    </location>
</feature>
<dbReference type="PROSITE" id="PS51257">
    <property type="entry name" value="PROKAR_LIPOPROTEIN"/>
    <property type="match status" value="1"/>
</dbReference>
<dbReference type="STRING" id="946362.F2UF26"/>
<dbReference type="InterPro" id="IPR015915">
    <property type="entry name" value="Kelch-typ_b-propeller"/>
</dbReference>